<dbReference type="Proteomes" id="UP000254069">
    <property type="component" value="Unassembled WGS sequence"/>
</dbReference>
<accession>A0A379Z1H0</accession>
<proteinExistence type="predicted"/>
<reference evidence="2" key="2">
    <citation type="submission" date="2021-05" db="EMBL/GenBank/DDBJ databases">
        <title>Molecular characterization for Shewanella algae harboring chromosomal blaOXA-55-like strains isolated from clinical and environment sample.</title>
        <authorList>
            <person name="Ohama Y."/>
            <person name="Aoki K."/>
            <person name="Harada S."/>
            <person name="Moriya K."/>
            <person name="Ishii Y."/>
            <person name="Tateda K."/>
        </authorList>
    </citation>
    <scope>NUCLEOTIDE SEQUENCE</scope>
    <source>
        <strain evidence="2">TUM17379</strain>
    </source>
</reference>
<keyword evidence="1" id="KW-0472">Membrane</keyword>
<evidence type="ECO:0008006" key="5">
    <source>
        <dbReference type="Google" id="ProtNLM"/>
    </source>
</evidence>
<dbReference type="Proteomes" id="UP000825078">
    <property type="component" value="Chromosome"/>
</dbReference>
<feature type="transmembrane region" description="Helical" evidence="1">
    <location>
        <begin position="76"/>
        <end position="94"/>
    </location>
</feature>
<dbReference type="AlphaFoldDB" id="A0A379Z1H0"/>
<keyword evidence="1" id="KW-0812">Transmembrane</keyword>
<sequence length="97" mass="10741">MMSTLNQEDTMNPTKESSLDLEVISLLEDKQKILAIKHLRERENLSLKEAKRKVEDYLQGHPELELADQEPGSGNAMVWIVLVALAAAAALAVSTQL</sequence>
<organism evidence="3 4">
    <name type="scientific">Shewanella algae</name>
    <dbReference type="NCBI Taxonomy" id="38313"/>
    <lineage>
        <taxon>Bacteria</taxon>
        <taxon>Pseudomonadati</taxon>
        <taxon>Pseudomonadota</taxon>
        <taxon>Gammaproteobacteria</taxon>
        <taxon>Alteromonadales</taxon>
        <taxon>Shewanellaceae</taxon>
        <taxon>Shewanella</taxon>
    </lineage>
</organism>
<evidence type="ECO:0000313" key="3">
    <source>
        <dbReference type="EMBL" id="SUI53795.1"/>
    </source>
</evidence>
<reference evidence="3 4" key="1">
    <citation type="submission" date="2018-06" db="EMBL/GenBank/DDBJ databases">
        <authorList>
            <consortium name="Pathogen Informatics"/>
            <person name="Doyle S."/>
        </authorList>
    </citation>
    <scope>NUCLEOTIDE SEQUENCE [LARGE SCALE GENOMIC DNA]</scope>
    <source>
        <strain evidence="3 4">NCTC10738</strain>
    </source>
</reference>
<evidence type="ECO:0000256" key="1">
    <source>
        <dbReference type="SAM" id="Phobius"/>
    </source>
</evidence>
<dbReference type="EMBL" id="UGYO01000001">
    <property type="protein sequence ID" value="SUI53795.1"/>
    <property type="molecule type" value="Genomic_DNA"/>
</dbReference>
<name>A0A379Z1H0_9GAMM</name>
<evidence type="ECO:0000313" key="2">
    <source>
        <dbReference type="EMBL" id="BCV43762.1"/>
    </source>
</evidence>
<gene>
    <name evidence="3" type="ORF">NCTC10738_00806</name>
    <name evidence="2" type="ORF">TUM17379_07800</name>
</gene>
<keyword evidence="1" id="KW-1133">Transmembrane helix</keyword>
<dbReference type="Gene3D" id="3.30.1390.10">
    <property type="match status" value="1"/>
</dbReference>
<protein>
    <recommendedName>
        <fullName evidence="5">Ribosomal protein L7/L12 C-terminal domain-containing protein</fullName>
    </recommendedName>
</protein>
<keyword evidence="4" id="KW-1185">Reference proteome</keyword>
<dbReference type="InterPro" id="IPR014719">
    <property type="entry name" value="Ribosomal_bL12_C/ClpS-like"/>
</dbReference>
<dbReference type="RefSeq" id="WP_062793526.1">
    <property type="nucleotide sequence ID" value="NZ_AP024610.1"/>
</dbReference>
<dbReference type="EMBL" id="AP024613">
    <property type="protein sequence ID" value="BCV43762.1"/>
    <property type="molecule type" value="Genomic_DNA"/>
</dbReference>
<evidence type="ECO:0000313" key="4">
    <source>
        <dbReference type="Proteomes" id="UP000254069"/>
    </source>
</evidence>